<gene>
    <name evidence="3" type="ORF">A2886_03505</name>
</gene>
<dbReference type="Proteomes" id="UP000176608">
    <property type="component" value="Unassembled WGS sequence"/>
</dbReference>
<name>A0A1F4UTC7_UNCKA</name>
<dbReference type="GO" id="GO:0016020">
    <property type="term" value="C:membrane"/>
    <property type="evidence" value="ECO:0007669"/>
    <property type="project" value="TreeGrafter"/>
</dbReference>
<evidence type="ECO:0000313" key="4">
    <source>
        <dbReference type="Proteomes" id="UP000176608"/>
    </source>
</evidence>
<evidence type="ECO:0000259" key="2">
    <source>
        <dbReference type="Pfam" id="PF00561"/>
    </source>
</evidence>
<dbReference type="AlphaFoldDB" id="A0A1F4UTC7"/>
<comment type="caution">
    <text evidence="3">The sequence shown here is derived from an EMBL/GenBank/DDBJ whole genome shotgun (WGS) entry which is preliminary data.</text>
</comment>
<feature type="domain" description="AB hydrolase-1" evidence="2">
    <location>
        <begin position="11"/>
        <end position="117"/>
    </location>
</feature>
<dbReference type="STRING" id="1802617.A2886_03505"/>
<evidence type="ECO:0000256" key="1">
    <source>
        <dbReference type="ARBA" id="ARBA00022801"/>
    </source>
</evidence>
<dbReference type="InterPro" id="IPR029058">
    <property type="entry name" value="AB_hydrolase_fold"/>
</dbReference>
<dbReference type="InterPro" id="IPR000073">
    <property type="entry name" value="AB_hydrolase_1"/>
</dbReference>
<dbReference type="PANTHER" id="PTHR43798:SF31">
    <property type="entry name" value="AB HYDROLASE SUPERFAMILY PROTEIN YCLE"/>
    <property type="match status" value="1"/>
</dbReference>
<dbReference type="GO" id="GO:0016787">
    <property type="term" value="F:hydrolase activity"/>
    <property type="evidence" value="ECO:0007669"/>
    <property type="project" value="UniProtKB-KW"/>
</dbReference>
<sequence length="243" mass="27072">MTETKPIKNTPLVFLHGWAGNSASWEQNTPFFETKGYSCLAVKMPGFDLPEPDPSWGVPEYAEFVVKEVQSKFGQNKKCTFVGHSFGGRIVVYLAAQHPELVDRLILTDSAGLNLEPKVARSSLISISKIFRKIEEKFKFLSPLRNLGVGLIGSKDYKAASPVMREVMKRVVNLDLSFCLPKIKSKALIVWGEKDTVTPIAIAEEFKKGIASSKLEIIHGAGHHAHHTHSEKWNEVVINFLSN</sequence>
<dbReference type="Pfam" id="PF00561">
    <property type="entry name" value="Abhydrolase_1"/>
    <property type="match status" value="2"/>
</dbReference>
<dbReference type="EMBL" id="MEVA01000009">
    <property type="protein sequence ID" value="OGC47463.1"/>
    <property type="molecule type" value="Genomic_DNA"/>
</dbReference>
<dbReference type="PRINTS" id="PR00111">
    <property type="entry name" value="ABHYDROLASE"/>
</dbReference>
<organism evidence="3 4">
    <name type="scientific">candidate division WWE3 bacterium RIFCSPHIGHO2_01_FULL_42_13</name>
    <dbReference type="NCBI Taxonomy" id="1802617"/>
    <lineage>
        <taxon>Bacteria</taxon>
        <taxon>Katanobacteria</taxon>
    </lineage>
</organism>
<protein>
    <recommendedName>
        <fullName evidence="2">AB hydrolase-1 domain-containing protein</fullName>
    </recommendedName>
</protein>
<feature type="domain" description="AB hydrolase-1" evidence="2">
    <location>
        <begin position="175"/>
        <end position="229"/>
    </location>
</feature>
<dbReference type="InterPro" id="IPR050266">
    <property type="entry name" value="AB_hydrolase_sf"/>
</dbReference>
<dbReference type="PANTHER" id="PTHR43798">
    <property type="entry name" value="MONOACYLGLYCEROL LIPASE"/>
    <property type="match status" value="1"/>
</dbReference>
<keyword evidence="1" id="KW-0378">Hydrolase</keyword>
<dbReference type="Gene3D" id="3.40.50.1820">
    <property type="entry name" value="alpha/beta hydrolase"/>
    <property type="match status" value="1"/>
</dbReference>
<evidence type="ECO:0000313" key="3">
    <source>
        <dbReference type="EMBL" id="OGC47463.1"/>
    </source>
</evidence>
<dbReference type="SUPFAM" id="SSF53474">
    <property type="entry name" value="alpha/beta-Hydrolases"/>
    <property type="match status" value="1"/>
</dbReference>
<proteinExistence type="predicted"/>
<accession>A0A1F4UTC7</accession>
<reference evidence="3 4" key="1">
    <citation type="journal article" date="2016" name="Nat. Commun.">
        <title>Thousands of microbial genomes shed light on interconnected biogeochemical processes in an aquifer system.</title>
        <authorList>
            <person name="Anantharaman K."/>
            <person name="Brown C.T."/>
            <person name="Hug L.A."/>
            <person name="Sharon I."/>
            <person name="Castelle C.J."/>
            <person name="Probst A.J."/>
            <person name="Thomas B.C."/>
            <person name="Singh A."/>
            <person name="Wilkins M.J."/>
            <person name="Karaoz U."/>
            <person name="Brodie E.L."/>
            <person name="Williams K.H."/>
            <person name="Hubbard S.S."/>
            <person name="Banfield J.F."/>
        </authorList>
    </citation>
    <scope>NUCLEOTIDE SEQUENCE [LARGE SCALE GENOMIC DNA]</scope>
</reference>